<keyword evidence="2" id="KW-1185">Reference proteome</keyword>
<comment type="caution">
    <text evidence="1">The sequence shown here is derived from an EMBL/GenBank/DDBJ whole genome shotgun (WGS) entry which is preliminary data.</text>
</comment>
<evidence type="ECO:0000313" key="1">
    <source>
        <dbReference type="EMBL" id="EIT86677.1"/>
    </source>
</evidence>
<accession>I8ALB3</accession>
<sequence>MASIKMFFCRLFRCCRSNAIDWKTELANVVNESITVVTSFSGVTGVLVALEEEYLVLQETATSTLYVPYQQIELVSVSKGATA</sequence>
<dbReference type="Proteomes" id="UP000004080">
    <property type="component" value="Unassembled WGS sequence"/>
</dbReference>
<evidence type="ECO:0008006" key="3">
    <source>
        <dbReference type="Google" id="ProtNLM"/>
    </source>
</evidence>
<dbReference type="STRING" id="1196324.A374_03864"/>
<dbReference type="RefSeq" id="WP_007200872.1">
    <property type="nucleotide sequence ID" value="NZ_AKKV01000020.1"/>
</dbReference>
<proteinExistence type="predicted"/>
<reference evidence="1 2" key="1">
    <citation type="journal article" date="2012" name="J. Bacteriol.">
        <title>Genome of Bacillus macauensis ZFHKF-1, a Long-Chain-Forming Bacterium.</title>
        <authorList>
            <person name="Cai L."/>
            <person name="Zhang T."/>
        </authorList>
    </citation>
    <scope>NUCLEOTIDE SEQUENCE [LARGE SCALE GENOMIC DNA]</scope>
    <source>
        <strain evidence="1 2">ZFHKF-1</strain>
    </source>
</reference>
<gene>
    <name evidence="1" type="ORF">A374_03864</name>
</gene>
<name>I8ALB3_9BACL</name>
<dbReference type="EMBL" id="AKKV01000020">
    <property type="protein sequence ID" value="EIT86677.1"/>
    <property type="molecule type" value="Genomic_DNA"/>
</dbReference>
<evidence type="ECO:0000313" key="2">
    <source>
        <dbReference type="Proteomes" id="UP000004080"/>
    </source>
</evidence>
<protein>
    <recommendedName>
        <fullName evidence="3">DUF2642 domain-containing protein</fullName>
    </recommendedName>
</protein>
<organism evidence="1 2">
    <name type="scientific">Fictibacillus macauensis ZFHKF-1</name>
    <dbReference type="NCBI Taxonomy" id="1196324"/>
    <lineage>
        <taxon>Bacteria</taxon>
        <taxon>Bacillati</taxon>
        <taxon>Bacillota</taxon>
        <taxon>Bacilli</taxon>
        <taxon>Bacillales</taxon>
        <taxon>Fictibacillaceae</taxon>
        <taxon>Fictibacillus</taxon>
    </lineage>
</organism>
<dbReference type="AlphaFoldDB" id="I8ALB3"/>